<proteinExistence type="predicted"/>
<keyword evidence="2" id="KW-1185">Reference proteome</keyword>
<sequence>MPHVRKLLEKIHERWEAGVTGATMMWSWLQRRIQPFQKRAHFGYQYLGVGDPSRLTSMEIFEPSGLKMLKKALSGVSAIRSSPTSFVMRGRRNRME</sequence>
<dbReference type="AlphaFoldDB" id="A0A8T0PQ02"/>
<evidence type="ECO:0000313" key="1">
    <source>
        <dbReference type="EMBL" id="KAG2563145.1"/>
    </source>
</evidence>
<reference evidence="1" key="1">
    <citation type="submission" date="2020-05" db="EMBL/GenBank/DDBJ databases">
        <title>WGS assembly of Panicum virgatum.</title>
        <authorList>
            <person name="Lovell J.T."/>
            <person name="Jenkins J."/>
            <person name="Shu S."/>
            <person name="Juenger T.E."/>
            <person name="Schmutz J."/>
        </authorList>
    </citation>
    <scope>NUCLEOTIDE SEQUENCE</scope>
    <source>
        <strain evidence="1">AP13</strain>
    </source>
</reference>
<protein>
    <submittedName>
        <fullName evidence="1">Uncharacterized protein</fullName>
    </submittedName>
</protein>
<gene>
    <name evidence="1" type="ORF">PVAP13_8KG277708</name>
</gene>
<organism evidence="1 2">
    <name type="scientific">Panicum virgatum</name>
    <name type="common">Blackwell switchgrass</name>
    <dbReference type="NCBI Taxonomy" id="38727"/>
    <lineage>
        <taxon>Eukaryota</taxon>
        <taxon>Viridiplantae</taxon>
        <taxon>Streptophyta</taxon>
        <taxon>Embryophyta</taxon>
        <taxon>Tracheophyta</taxon>
        <taxon>Spermatophyta</taxon>
        <taxon>Magnoliopsida</taxon>
        <taxon>Liliopsida</taxon>
        <taxon>Poales</taxon>
        <taxon>Poaceae</taxon>
        <taxon>PACMAD clade</taxon>
        <taxon>Panicoideae</taxon>
        <taxon>Panicodae</taxon>
        <taxon>Paniceae</taxon>
        <taxon>Panicinae</taxon>
        <taxon>Panicum</taxon>
        <taxon>Panicum sect. Hiantes</taxon>
    </lineage>
</organism>
<accession>A0A8T0PQ02</accession>
<dbReference type="Proteomes" id="UP000823388">
    <property type="component" value="Chromosome 8K"/>
</dbReference>
<name>A0A8T0PQ02_PANVG</name>
<evidence type="ECO:0000313" key="2">
    <source>
        <dbReference type="Proteomes" id="UP000823388"/>
    </source>
</evidence>
<comment type="caution">
    <text evidence="1">The sequence shown here is derived from an EMBL/GenBank/DDBJ whole genome shotgun (WGS) entry which is preliminary data.</text>
</comment>
<dbReference type="EMBL" id="CM029051">
    <property type="protein sequence ID" value="KAG2563145.1"/>
    <property type="molecule type" value="Genomic_DNA"/>
</dbReference>